<dbReference type="PANTHER" id="PTHR43827">
    <property type="entry name" value="2,5-DIKETO-D-GLUCONIC ACID REDUCTASE"/>
    <property type="match status" value="1"/>
</dbReference>
<name>A0A5C4NB93_9RHOB</name>
<keyword evidence="3" id="KW-0560">Oxidoreductase</keyword>
<dbReference type="Proteomes" id="UP000305709">
    <property type="component" value="Unassembled WGS sequence"/>
</dbReference>
<feature type="binding site" evidence="5">
    <location>
        <position position="97"/>
    </location>
    <ligand>
        <name>substrate</name>
    </ligand>
</feature>
<dbReference type="InterPro" id="IPR018170">
    <property type="entry name" value="Aldo/ket_reductase_CS"/>
</dbReference>
<feature type="site" description="Lowers pKa of active site Tyr" evidence="6">
    <location>
        <position position="64"/>
    </location>
</feature>
<dbReference type="PANTHER" id="PTHR43827:SF3">
    <property type="entry name" value="NADP-DEPENDENT OXIDOREDUCTASE DOMAIN-CONTAINING PROTEIN"/>
    <property type="match status" value="1"/>
</dbReference>
<reference evidence="8 9" key="1">
    <citation type="submission" date="2019-06" db="EMBL/GenBank/DDBJ databases">
        <authorList>
            <person name="Jiang L."/>
        </authorList>
    </citation>
    <scope>NUCLEOTIDE SEQUENCE [LARGE SCALE GENOMIC DNA]</scope>
    <source>
        <strain evidence="8 9">YIM 48858</strain>
    </source>
</reference>
<evidence type="ECO:0000256" key="4">
    <source>
        <dbReference type="PIRSR" id="PIRSR000097-1"/>
    </source>
</evidence>
<evidence type="ECO:0000256" key="6">
    <source>
        <dbReference type="PIRSR" id="PIRSR000097-3"/>
    </source>
</evidence>
<accession>A0A5C4NB93</accession>
<evidence type="ECO:0000313" key="8">
    <source>
        <dbReference type="EMBL" id="TNC64203.1"/>
    </source>
</evidence>
<dbReference type="PROSITE" id="PS00062">
    <property type="entry name" value="ALDOKETO_REDUCTASE_2"/>
    <property type="match status" value="1"/>
</dbReference>
<dbReference type="Gene3D" id="3.20.20.100">
    <property type="entry name" value="NADP-dependent oxidoreductase domain"/>
    <property type="match status" value="1"/>
</dbReference>
<sequence>MDMPRLGFGTYGRTGPEGIAAILAALEVGYQHLDTAQTYDTEREVGEAVRRSGLSRDEVFVTTKVSEENLGEKQVIPSLERSLDALRLDHVDLALIHWPARKGGPAPEIYLRQIAEAKERGLARHIGVSNFTIALIEEARSILGDGAILTNQVELNPWFRNRKLADHCVARGMIVTCYEPLARGKVGADPVLRRIADERGATPEQVALAWELAQGYAAIPTSRNPDRIAQNLAAQEISLSSDELAEIDVLDRGIRSIDPAWGPDWD</sequence>
<dbReference type="GO" id="GO:0051596">
    <property type="term" value="P:methylglyoxal catabolic process"/>
    <property type="evidence" value="ECO:0007669"/>
    <property type="project" value="TreeGrafter"/>
</dbReference>
<dbReference type="SUPFAM" id="SSF51430">
    <property type="entry name" value="NAD(P)-linked oxidoreductase"/>
    <property type="match status" value="1"/>
</dbReference>
<dbReference type="InterPro" id="IPR023210">
    <property type="entry name" value="NADP_OxRdtase_dom"/>
</dbReference>
<feature type="active site" description="Proton donor" evidence="4">
    <location>
        <position position="39"/>
    </location>
</feature>
<dbReference type="RefSeq" id="WP_139083217.1">
    <property type="nucleotide sequence ID" value="NZ_VDFV01000044.1"/>
</dbReference>
<gene>
    <name evidence="8" type="ORF">FHG71_18680</name>
</gene>
<comment type="caution">
    <text evidence="8">The sequence shown here is derived from an EMBL/GenBank/DDBJ whole genome shotgun (WGS) entry which is preliminary data.</text>
</comment>
<evidence type="ECO:0000256" key="5">
    <source>
        <dbReference type="PIRSR" id="PIRSR000097-2"/>
    </source>
</evidence>
<dbReference type="AlphaFoldDB" id="A0A5C4NB93"/>
<evidence type="ECO:0000313" key="9">
    <source>
        <dbReference type="Proteomes" id="UP000305709"/>
    </source>
</evidence>
<dbReference type="InterPro" id="IPR020471">
    <property type="entry name" value="AKR"/>
</dbReference>
<dbReference type="PRINTS" id="PR00069">
    <property type="entry name" value="ALDKETRDTASE"/>
</dbReference>
<comment type="similarity">
    <text evidence="1">Belongs to the aldo/keto reductase family.</text>
</comment>
<evidence type="ECO:0000259" key="7">
    <source>
        <dbReference type="Pfam" id="PF00248"/>
    </source>
</evidence>
<dbReference type="Pfam" id="PF00248">
    <property type="entry name" value="Aldo_ket_red"/>
    <property type="match status" value="1"/>
</dbReference>
<evidence type="ECO:0000256" key="2">
    <source>
        <dbReference type="ARBA" id="ARBA00022857"/>
    </source>
</evidence>
<protein>
    <submittedName>
        <fullName evidence="8">Aldo/keto reductase</fullName>
    </submittedName>
</protein>
<keyword evidence="2" id="KW-0521">NADP</keyword>
<evidence type="ECO:0000256" key="1">
    <source>
        <dbReference type="ARBA" id="ARBA00007905"/>
    </source>
</evidence>
<dbReference type="GO" id="GO:1990002">
    <property type="term" value="F:methylglyoxal reductase (NADPH) (acetol producing) activity"/>
    <property type="evidence" value="ECO:0007669"/>
    <property type="project" value="TreeGrafter"/>
</dbReference>
<dbReference type="PIRSF" id="PIRSF000097">
    <property type="entry name" value="AKR"/>
    <property type="match status" value="1"/>
</dbReference>
<dbReference type="OrthoDB" id="9768793at2"/>
<feature type="domain" description="NADP-dependent oxidoreductase" evidence="7">
    <location>
        <begin position="6"/>
        <end position="250"/>
    </location>
</feature>
<organism evidence="8 9">
    <name type="scientific">Rubellimicrobium roseum</name>
    <dbReference type="NCBI Taxonomy" id="687525"/>
    <lineage>
        <taxon>Bacteria</taxon>
        <taxon>Pseudomonadati</taxon>
        <taxon>Pseudomonadota</taxon>
        <taxon>Alphaproteobacteria</taxon>
        <taxon>Rhodobacterales</taxon>
        <taxon>Roseobacteraceae</taxon>
        <taxon>Rubellimicrobium</taxon>
    </lineage>
</organism>
<evidence type="ECO:0000256" key="3">
    <source>
        <dbReference type="ARBA" id="ARBA00023002"/>
    </source>
</evidence>
<keyword evidence="9" id="KW-1185">Reference proteome</keyword>
<dbReference type="InterPro" id="IPR036812">
    <property type="entry name" value="NAD(P)_OxRdtase_dom_sf"/>
</dbReference>
<proteinExistence type="inferred from homology"/>
<dbReference type="EMBL" id="VDFV01000044">
    <property type="protein sequence ID" value="TNC64203.1"/>
    <property type="molecule type" value="Genomic_DNA"/>
</dbReference>